<dbReference type="EMBL" id="BAABGN010000011">
    <property type="protein sequence ID" value="GAA4426783.1"/>
    <property type="molecule type" value="Genomic_DNA"/>
</dbReference>
<gene>
    <name evidence="2" type="ORF">GCM10023169_25970</name>
</gene>
<proteinExistence type="predicted"/>
<organism evidence="2 3">
    <name type="scientific">Georgenia halophila</name>
    <dbReference type="NCBI Taxonomy" id="620889"/>
    <lineage>
        <taxon>Bacteria</taxon>
        <taxon>Bacillati</taxon>
        <taxon>Actinomycetota</taxon>
        <taxon>Actinomycetes</taxon>
        <taxon>Micrococcales</taxon>
        <taxon>Bogoriellaceae</taxon>
        <taxon>Georgenia</taxon>
    </lineage>
</organism>
<feature type="transmembrane region" description="Helical" evidence="1">
    <location>
        <begin position="197"/>
        <end position="216"/>
    </location>
</feature>
<feature type="transmembrane region" description="Helical" evidence="1">
    <location>
        <begin position="119"/>
        <end position="138"/>
    </location>
</feature>
<keyword evidence="3" id="KW-1185">Reference proteome</keyword>
<feature type="transmembrane region" description="Helical" evidence="1">
    <location>
        <begin position="150"/>
        <end position="177"/>
    </location>
</feature>
<sequence length="290" mass="30441">MRASTDGAPLIPPMRRLLYVAAFLVFLAGLQLFVLPLHTADWFAWTVDPPMTAVFLGAAYWSSAVLEVAGARSADWGRARLSVWTVFVFTALTLAVTLVHLDRFHLSAEHPISARAVTWGWLAIYIAVPIAMLTIGSIQSRARHTPTGSIAAAAGALPAGLRLLLVVIAAVLVLVGAGLLAAPTQAATLWPWMLTELTARAVGAWSVGLGWAAAHARLSGDARTVRPLGLTAIAFVVLQTVALLRHGDDVTWAGAPAVGFLAVLLAIGVAGGWMVSLNRVPKARSALASS</sequence>
<dbReference type="Proteomes" id="UP001500622">
    <property type="component" value="Unassembled WGS sequence"/>
</dbReference>
<keyword evidence="1" id="KW-0472">Membrane</keyword>
<feature type="transmembrane region" description="Helical" evidence="1">
    <location>
        <begin position="50"/>
        <end position="69"/>
    </location>
</feature>
<reference evidence="3" key="1">
    <citation type="journal article" date="2019" name="Int. J. Syst. Evol. Microbiol.">
        <title>The Global Catalogue of Microorganisms (GCM) 10K type strain sequencing project: providing services to taxonomists for standard genome sequencing and annotation.</title>
        <authorList>
            <consortium name="The Broad Institute Genomics Platform"/>
            <consortium name="The Broad Institute Genome Sequencing Center for Infectious Disease"/>
            <person name="Wu L."/>
            <person name="Ma J."/>
        </authorList>
    </citation>
    <scope>NUCLEOTIDE SEQUENCE [LARGE SCALE GENOMIC DNA]</scope>
    <source>
        <strain evidence="3">JCM 17810</strain>
    </source>
</reference>
<name>A0ABP8LBZ7_9MICO</name>
<feature type="transmembrane region" description="Helical" evidence="1">
    <location>
        <begin position="228"/>
        <end position="246"/>
    </location>
</feature>
<protein>
    <submittedName>
        <fullName evidence="2">Uncharacterized protein</fullName>
    </submittedName>
</protein>
<feature type="transmembrane region" description="Helical" evidence="1">
    <location>
        <begin position="252"/>
        <end position="275"/>
    </location>
</feature>
<feature type="transmembrane region" description="Helical" evidence="1">
    <location>
        <begin position="17"/>
        <end position="38"/>
    </location>
</feature>
<keyword evidence="1" id="KW-0812">Transmembrane</keyword>
<evidence type="ECO:0000256" key="1">
    <source>
        <dbReference type="SAM" id="Phobius"/>
    </source>
</evidence>
<accession>A0ABP8LBZ7</accession>
<evidence type="ECO:0000313" key="3">
    <source>
        <dbReference type="Proteomes" id="UP001500622"/>
    </source>
</evidence>
<dbReference type="RefSeq" id="WP_345216684.1">
    <property type="nucleotide sequence ID" value="NZ_BAABGN010000011.1"/>
</dbReference>
<keyword evidence="1" id="KW-1133">Transmembrane helix</keyword>
<feature type="transmembrane region" description="Helical" evidence="1">
    <location>
        <begin position="81"/>
        <end position="99"/>
    </location>
</feature>
<comment type="caution">
    <text evidence="2">The sequence shown here is derived from an EMBL/GenBank/DDBJ whole genome shotgun (WGS) entry which is preliminary data.</text>
</comment>
<evidence type="ECO:0000313" key="2">
    <source>
        <dbReference type="EMBL" id="GAA4426783.1"/>
    </source>
</evidence>